<reference evidence="2 3" key="1">
    <citation type="journal article" date="2015" name="Stand. Genomic Sci.">
        <title>Genomic information of the arsenic-resistant bacterium Lysobacter arseniciresistens type strain ZS79(T) and comparison of Lysobacter draft genomes.</title>
        <authorList>
            <person name="Liu L."/>
            <person name="Zhang S."/>
            <person name="Luo M."/>
            <person name="Wang G."/>
        </authorList>
    </citation>
    <scope>NUCLEOTIDE SEQUENCE [LARGE SCALE GENOMIC DNA]</scope>
    <source>
        <strain evidence="2 3">ZS79</strain>
    </source>
</reference>
<proteinExistence type="predicted"/>
<dbReference type="FunFam" id="3.40.140.10:FF:000051">
    <property type="entry name" value="Nucleoside deaminase"/>
    <property type="match status" value="1"/>
</dbReference>
<gene>
    <name evidence="2" type="ORF">N799_02820</name>
</gene>
<evidence type="ECO:0000259" key="1">
    <source>
        <dbReference type="PROSITE" id="PS51747"/>
    </source>
</evidence>
<accession>A0A0A0F1J4</accession>
<feature type="domain" description="CMP/dCMP-type deaminase" evidence="1">
    <location>
        <begin position="25"/>
        <end position="147"/>
    </location>
</feature>
<dbReference type="RefSeq" id="WP_036210030.1">
    <property type="nucleotide sequence ID" value="NZ_AVPT01000010.1"/>
</dbReference>
<dbReference type="GO" id="GO:0003824">
    <property type="term" value="F:catalytic activity"/>
    <property type="evidence" value="ECO:0007669"/>
    <property type="project" value="InterPro"/>
</dbReference>
<sequence>MLYAQIHLTLPAWVHEAVDTTATWPGDEAKVALAVELSRRNVEARTGGPFGAAVFGRDDRIIAVGVNRVVPHNCSLAHAETMAFMLAQQRTQRARLNEIGPGVPAGPITLATSAQPCCQCYGASFWAGIDRLLIGARSEDTESLTEFDEGPLPADWVGELERRGIEVVRDVCREQAREVLRAYGELGGVNY</sequence>
<name>A0A0A0F1J4_9GAMM</name>
<keyword evidence="3" id="KW-1185">Reference proteome</keyword>
<evidence type="ECO:0000313" key="2">
    <source>
        <dbReference type="EMBL" id="KGM56664.1"/>
    </source>
</evidence>
<dbReference type="SUPFAM" id="SSF53927">
    <property type="entry name" value="Cytidine deaminase-like"/>
    <property type="match status" value="1"/>
</dbReference>
<dbReference type="CDD" id="cd01285">
    <property type="entry name" value="nucleoside_deaminase"/>
    <property type="match status" value="1"/>
</dbReference>
<dbReference type="OrthoDB" id="9802676at2"/>
<comment type="caution">
    <text evidence="2">The sequence shown here is derived from an EMBL/GenBank/DDBJ whole genome shotgun (WGS) entry which is preliminary data.</text>
</comment>
<protein>
    <submittedName>
        <fullName evidence="2">Nucleoside deaminase</fullName>
    </submittedName>
</protein>
<evidence type="ECO:0000313" key="3">
    <source>
        <dbReference type="Proteomes" id="UP000029989"/>
    </source>
</evidence>
<dbReference type="eggNOG" id="COG0590">
    <property type="taxonomic scope" value="Bacteria"/>
</dbReference>
<dbReference type="Proteomes" id="UP000029989">
    <property type="component" value="Unassembled WGS sequence"/>
</dbReference>
<dbReference type="AlphaFoldDB" id="A0A0A0F1J4"/>
<dbReference type="Gene3D" id="3.40.140.10">
    <property type="entry name" value="Cytidine Deaminase, domain 2"/>
    <property type="match status" value="1"/>
</dbReference>
<dbReference type="EMBL" id="AVPT01000010">
    <property type="protein sequence ID" value="KGM56664.1"/>
    <property type="molecule type" value="Genomic_DNA"/>
</dbReference>
<dbReference type="Pfam" id="PF00383">
    <property type="entry name" value="dCMP_cyt_deam_1"/>
    <property type="match status" value="1"/>
</dbReference>
<dbReference type="InterPro" id="IPR016193">
    <property type="entry name" value="Cytidine_deaminase-like"/>
</dbReference>
<dbReference type="STRING" id="913325.N799_02820"/>
<dbReference type="InterPro" id="IPR002125">
    <property type="entry name" value="CMP_dCMP_dom"/>
</dbReference>
<organism evidence="2 3">
    <name type="scientific">Lysobacter arseniciresistens ZS79</name>
    <dbReference type="NCBI Taxonomy" id="913325"/>
    <lineage>
        <taxon>Bacteria</taxon>
        <taxon>Pseudomonadati</taxon>
        <taxon>Pseudomonadota</taxon>
        <taxon>Gammaproteobacteria</taxon>
        <taxon>Lysobacterales</taxon>
        <taxon>Lysobacteraceae</taxon>
        <taxon>Novilysobacter</taxon>
    </lineage>
</organism>
<dbReference type="PROSITE" id="PS51747">
    <property type="entry name" value="CYT_DCMP_DEAMINASES_2"/>
    <property type="match status" value="1"/>
</dbReference>